<proteinExistence type="predicted"/>
<comment type="caution">
    <text evidence="1">The sequence shown here is derived from an EMBL/GenBank/DDBJ whole genome shotgun (WGS) entry which is preliminary data.</text>
</comment>
<protein>
    <submittedName>
        <fullName evidence="1">Calcium/calmodulin-dependent/calcium-dependent protein kinase</fullName>
    </submittedName>
</protein>
<name>A0A2U1LUZ8_ARTAN</name>
<dbReference type="Proteomes" id="UP000245207">
    <property type="component" value="Unassembled WGS sequence"/>
</dbReference>
<keyword evidence="2" id="KW-1185">Reference proteome</keyword>
<dbReference type="AlphaFoldDB" id="A0A2U1LUZ8"/>
<evidence type="ECO:0000313" key="2">
    <source>
        <dbReference type="Proteomes" id="UP000245207"/>
    </source>
</evidence>
<dbReference type="GO" id="GO:0016301">
    <property type="term" value="F:kinase activity"/>
    <property type="evidence" value="ECO:0007669"/>
    <property type="project" value="UniProtKB-KW"/>
</dbReference>
<dbReference type="EMBL" id="PKPP01007642">
    <property type="protein sequence ID" value="PWA52811.1"/>
    <property type="molecule type" value="Genomic_DNA"/>
</dbReference>
<keyword evidence="1" id="KW-0808">Transferase</keyword>
<sequence length="106" mass="13051">MTETEREDHEEFREPRKSSQEILEYRTENGMICREFPVKETHELICSEINFTEFYADVFMHYFFSRQGFKFQQFKWFTSTNIYEHDFPHFLTKITTLVISDRLKTN</sequence>
<accession>A0A2U1LUZ8</accession>
<dbReference type="STRING" id="35608.A0A2U1LUZ8"/>
<evidence type="ECO:0000313" key="1">
    <source>
        <dbReference type="EMBL" id="PWA52811.1"/>
    </source>
</evidence>
<reference evidence="1 2" key="1">
    <citation type="journal article" date="2018" name="Mol. Plant">
        <title>The genome of Artemisia annua provides insight into the evolution of Asteraceae family and artemisinin biosynthesis.</title>
        <authorList>
            <person name="Shen Q."/>
            <person name="Zhang L."/>
            <person name="Liao Z."/>
            <person name="Wang S."/>
            <person name="Yan T."/>
            <person name="Shi P."/>
            <person name="Liu M."/>
            <person name="Fu X."/>
            <person name="Pan Q."/>
            <person name="Wang Y."/>
            <person name="Lv Z."/>
            <person name="Lu X."/>
            <person name="Zhang F."/>
            <person name="Jiang W."/>
            <person name="Ma Y."/>
            <person name="Chen M."/>
            <person name="Hao X."/>
            <person name="Li L."/>
            <person name="Tang Y."/>
            <person name="Lv G."/>
            <person name="Zhou Y."/>
            <person name="Sun X."/>
            <person name="Brodelius P.E."/>
            <person name="Rose J.K.C."/>
            <person name="Tang K."/>
        </authorList>
    </citation>
    <scope>NUCLEOTIDE SEQUENCE [LARGE SCALE GENOMIC DNA]</scope>
    <source>
        <strain evidence="2">cv. Huhao1</strain>
        <tissue evidence="1">Leaf</tissue>
    </source>
</reference>
<dbReference type="OrthoDB" id="1733072at2759"/>
<gene>
    <name evidence="1" type="ORF">CTI12_AA443100</name>
</gene>
<organism evidence="1 2">
    <name type="scientific">Artemisia annua</name>
    <name type="common">Sweet wormwood</name>
    <dbReference type="NCBI Taxonomy" id="35608"/>
    <lineage>
        <taxon>Eukaryota</taxon>
        <taxon>Viridiplantae</taxon>
        <taxon>Streptophyta</taxon>
        <taxon>Embryophyta</taxon>
        <taxon>Tracheophyta</taxon>
        <taxon>Spermatophyta</taxon>
        <taxon>Magnoliopsida</taxon>
        <taxon>eudicotyledons</taxon>
        <taxon>Gunneridae</taxon>
        <taxon>Pentapetalae</taxon>
        <taxon>asterids</taxon>
        <taxon>campanulids</taxon>
        <taxon>Asterales</taxon>
        <taxon>Asteraceae</taxon>
        <taxon>Asteroideae</taxon>
        <taxon>Anthemideae</taxon>
        <taxon>Artemisiinae</taxon>
        <taxon>Artemisia</taxon>
    </lineage>
</organism>
<keyword evidence="1" id="KW-0418">Kinase</keyword>